<dbReference type="AlphaFoldDB" id="A0A024GT66"/>
<name>A0A024GT66_9STRA</name>
<sequence>MEFVIWDDGLSCEDENATESELFAGILYFWKQGIETLSQSGYYVAIKTKCTRFEVIQTVGFLQAIKNFVRVCGQSDHSNVSISTTLSERLIHIQQIGSKLFMAIMRPIDRLSKAREMELGSLLTDAYDIFCLFHGSLPSILARPIEIENITCGKDLLIALQSTRKKIRKLGRYDQTQTRDNEVKALESQLDNLESLSPMRAIFQICEAFFPASANTLSMDSFHPFKRECSAFLVDLYVTCIWREFKAVSIRQLC</sequence>
<proteinExistence type="predicted"/>
<comment type="caution">
    <text evidence="1">The sequence shown here is derived from an EMBL/GenBank/DDBJ whole genome shotgun (WGS) entry which is preliminary data.</text>
</comment>
<dbReference type="EMBL" id="CAIX01000398">
    <property type="protein sequence ID" value="CCI50142.1"/>
    <property type="molecule type" value="Genomic_DNA"/>
</dbReference>
<evidence type="ECO:0000313" key="1">
    <source>
        <dbReference type="EMBL" id="CCI50142.1"/>
    </source>
</evidence>
<dbReference type="STRING" id="65357.A0A024GT66"/>
<organism evidence="1 2">
    <name type="scientific">Albugo candida</name>
    <dbReference type="NCBI Taxonomy" id="65357"/>
    <lineage>
        <taxon>Eukaryota</taxon>
        <taxon>Sar</taxon>
        <taxon>Stramenopiles</taxon>
        <taxon>Oomycota</taxon>
        <taxon>Peronosporomycetes</taxon>
        <taxon>Albuginales</taxon>
        <taxon>Albuginaceae</taxon>
        <taxon>Albugo</taxon>
    </lineage>
</organism>
<protein>
    <submittedName>
        <fullName evidence="1">Uncharacterized protein</fullName>
    </submittedName>
</protein>
<accession>A0A024GT66</accession>
<dbReference type="Proteomes" id="UP000053237">
    <property type="component" value="Unassembled WGS sequence"/>
</dbReference>
<keyword evidence="2" id="KW-1185">Reference proteome</keyword>
<dbReference type="OrthoDB" id="240546at2759"/>
<evidence type="ECO:0000313" key="2">
    <source>
        <dbReference type="Proteomes" id="UP000053237"/>
    </source>
</evidence>
<dbReference type="InParanoid" id="A0A024GT66"/>
<gene>
    <name evidence="1" type="ORF">BN9_116600</name>
</gene>
<reference evidence="1 2" key="1">
    <citation type="submission" date="2012-05" db="EMBL/GenBank/DDBJ databases">
        <title>Recombination and specialization in a pathogen metapopulation.</title>
        <authorList>
            <person name="Gardiner A."/>
            <person name="Kemen E."/>
            <person name="Schultz-Larsen T."/>
            <person name="MacLean D."/>
            <person name="Van Oosterhout C."/>
            <person name="Jones J.D.G."/>
        </authorList>
    </citation>
    <scope>NUCLEOTIDE SEQUENCE [LARGE SCALE GENOMIC DNA]</scope>
    <source>
        <strain evidence="1 2">Ac Nc2</strain>
    </source>
</reference>